<evidence type="ECO:0000256" key="3">
    <source>
        <dbReference type="ARBA" id="ARBA00022771"/>
    </source>
</evidence>
<dbReference type="Gene3D" id="3.30.160.60">
    <property type="entry name" value="Classic Zinc Finger"/>
    <property type="match status" value="1"/>
</dbReference>
<dbReference type="InterPro" id="IPR052426">
    <property type="entry name" value="Plant_dev_regulator"/>
</dbReference>
<name>A0AAN9KZX3_CANGL</name>
<reference evidence="10 11" key="1">
    <citation type="submission" date="2024-01" db="EMBL/GenBank/DDBJ databases">
        <title>The genomes of 5 underutilized Papilionoideae crops provide insights into root nodulation and disease resistanc.</title>
        <authorList>
            <person name="Jiang F."/>
        </authorList>
    </citation>
    <scope>NUCLEOTIDE SEQUENCE [LARGE SCALE GENOMIC DNA]</scope>
    <source>
        <strain evidence="10">LVBAO_FW01</strain>
        <tissue evidence="10">Leaves</tissue>
    </source>
</reference>
<evidence type="ECO:0000256" key="5">
    <source>
        <dbReference type="ARBA" id="ARBA00023015"/>
    </source>
</evidence>
<dbReference type="GO" id="GO:0008270">
    <property type="term" value="F:zinc ion binding"/>
    <property type="evidence" value="ECO:0007669"/>
    <property type="project" value="UniProtKB-KW"/>
</dbReference>
<feature type="domain" description="C2H2-type" evidence="9">
    <location>
        <begin position="28"/>
        <end position="55"/>
    </location>
</feature>
<evidence type="ECO:0000259" key="9">
    <source>
        <dbReference type="PROSITE" id="PS50157"/>
    </source>
</evidence>
<evidence type="ECO:0000256" key="7">
    <source>
        <dbReference type="ARBA" id="ARBA00023242"/>
    </source>
</evidence>
<organism evidence="10 11">
    <name type="scientific">Canavalia gladiata</name>
    <name type="common">Sword bean</name>
    <name type="synonym">Dolichos gladiatus</name>
    <dbReference type="NCBI Taxonomy" id="3824"/>
    <lineage>
        <taxon>Eukaryota</taxon>
        <taxon>Viridiplantae</taxon>
        <taxon>Streptophyta</taxon>
        <taxon>Embryophyta</taxon>
        <taxon>Tracheophyta</taxon>
        <taxon>Spermatophyta</taxon>
        <taxon>Magnoliopsida</taxon>
        <taxon>eudicotyledons</taxon>
        <taxon>Gunneridae</taxon>
        <taxon>Pentapetalae</taxon>
        <taxon>rosids</taxon>
        <taxon>fabids</taxon>
        <taxon>Fabales</taxon>
        <taxon>Fabaceae</taxon>
        <taxon>Papilionoideae</taxon>
        <taxon>50 kb inversion clade</taxon>
        <taxon>NPAAA clade</taxon>
        <taxon>indigoferoid/millettioid clade</taxon>
        <taxon>Phaseoleae</taxon>
        <taxon>Canavalia</taxon>
    </lineage>
</organism>
<dbReference type="Proteomes" id="UP001367508">
    <property type="component" value="Unassembled WGS sequence"/>
</dbReference>
<gene>
    <name evidence="10" type="ORF">VNO77_29053</name>
</gene>
<evidence type="ECO:0000256" key="2">
    <source>
        <dbReference type="ARBA" id="ARBA00022723"/>
    </source>
</evidence>
<comment type="caution">
    <text evidence="10">The sequence shown here is derived from an EMBL/GenBank/DDBJ whole genome shotgun (WGS) entry which is preliminary data.</text>
</comment>
<evidence type="ECO:0000313" key="11">
    <source>
        <dbReference type="Proteomes" id="UP001367508"/>
    </source>
</evidence>
<dbReference type="EMBL" id="JAYMYQ010000006">
    <property type="protein sequence ID" value="KAK7325029.1"/>
    <property type="molecule type" value="Genomic_DNA"/>
</dbReference>
<dbReference type="PROSITE" id="PS00028">
    <property type="entry name" value="ZINC_FINGER_C2H2_1"/>
    <property type="match status" value="1"/>
</dbReference>
<evidence type="ECO:0000256" key="8">
    <source>
        <dbReference type="PROSITE-ProRule" id="PRU00042"/>
    </source>
</evidence>
<protein>
    <recommendedName>
        <fullName evidence="9">C2H2-type domain-containing protein</fullName>
    </recommendedName>
</protein>
<evidence type="ECO:0000256" key="4">
    <source>
        <dbReference type="ARBA" id="ARBA00022833"/>
    </source>
</evidence>
<keyword evidence="11" id="KW-1185">Reference proteome</keyword>
<dbReference type="PROSITE" id="PS50157">
    <property type="entry name" value="ZINC_FINGER_C2H2_2"/>
    <property type="match status" value="1"/>
</dbReference>
<dbReference type="PANTHER" id="PTHR45801:SF103">
    <property type="entry name" value="TRANSCRIPTION FACTOR C2H2 FAMILY-RELATED"/>
    <property type="match status" value="1"/>
</dbReference>
<keyword evidence="5" id="KW-0805">Transcription regulation</keyword>
<dbReference type="PANTHER" id="PTHR45801">
    <property type="entry name" value="OS07G0101800 PROTEIN"/>
    <property type="match status" value="1"/>
</dbReference>
<proteinExistence type="predicted"/>
<comment type="subcellular location">
    <subcellularLocation>
        <location evidence="1">Nucleus</location>
    </subcellularLocation>
</comment>
<keyword evidence="7" id="KW-0539">Nucleus</keyword>
<accession>A0AAN9KZX3</accession>
<sequence>MDSDDHKATSEKASDEEGGNKVIIRRSYECNFCKRGFSIAQALGGHMNIHRKHKAKIKQTPSNSLDIHHKVNSSVEEQTKPIQWPCHHVVRIRQLPLFSDSPVVSCEMQTPQYCEIPDKNIGIEESEMALPCSQGSSSELDLELRLGPHPEDSSPMTRKFF</sequence>
<dbReference type="SUPFAM" id="SSF57667">
    <property type="entry name" value="beta-beta-alpha zinc fingers"/>
    <property type="match status" value="1"/>
</dbReference>
<dbReference type="AlphaFoldDB" id="A0AAN9KZX3"/>
<dbReference type="InterPro" id="IPR036236">
    <property type="entry name" value="Znf_C2H2_sf"/>
</dbReference>
<dbReference type="GO" id="GO:0005634">
    <property type="term" value="C:nucleus"/>
    <property type="evidence" value="ECO:0007669"/>
    <property type="project" value="UniProtKB-SubCell"/>
</dbReference>
<keyword evidence="3 8" id="KW-0863">Zinc-finger</keyword>
<evidence type="ECO:0000256" key="1">
    <source>
        <dbReference type="ARBA" id="ARBA00004123"/>
    </source>
</evidence>
<keyword evidence="2" id="KW-0479">Metal-binding</keyword>
<evidence type="ECO:0000313" key="10">
    <source>
        <dbReference type="EMBL" id="KAK7325029.1"/>
    </source>
</evidence>
<dbReference type="InterPro" id="IPR013087">
    <property type="entry name" value="Znf_C2H2_type"/>
</dbReference>
<keyword evidence="4" id="KW-0862">Zinc</keyword>
<evidence type="ECO:0000256" key="6">
    <source>
        <dbReference type="ARBA" id="ARBA00023163"/>
    </source>
</evidence>
<keyword evidence="6" id="KW-0804">Transcription</keyword>